<dbReference type="Gene3D" id="3.40.109.10">
    <property type="entry name" value="NADH Oxidase"/>
    <property type="match status" value="1"/>
</dbReference>
<accession>A0A1S7LGB2</accession>
<dbReference type="Pfam" id="PF00881">
    <property type="entry name" value="Nitroreductase"/>
    <property type="match status" value="1"/>
</dbReference>
<proteinExistence type="inferred from homology"/>
<dbReference type="GO" id="GO:0016491">
    <property type="term" value="F:oxidoreductase activity"/>
    <property type="evidence" value="ECO:0007669"/>
    <property type="project" value="UniProtKB-KW"/>
</dbReference>
<dbReference type="CDD" id="cd02137">
    <property type="entry name" value="MhqN-like"/>
    <property type="match status" value="1"/>
</dbReference>
<evidence type="ECO:0000259" key="3">
    <source>
        <dbReference type="Pfam" id="PF00881"/>
    </source>
</evidence>
<comment type="similarity">
    <text evidence="1">Belongs to the nitroreductase family.</text>
</comment>
<reference evidence="4" key="1">
    <citation type="submission" date="2015-04" db="EMBL/GenBank/DDBJ databases">
        <authorList>
            <person name="Syromyatnikov M.Y."/>
            <person name="Popov V.N."/>
        </authorList>
    </citation>
    <scope>NUCLEOTIDE SEQUENCE</scope>
    <source>
        <strain evidence="4">MO-1</strain>
    </source>
</reference>
<feature type="domain" description="Nitroreductase" evidence="3">
    <location>
        <begin position="7"/>
        <end position="177"/>
    </location>
</feature>
<evidence type="ECO:0000256" key="2">
    <source>
        <dbReference type="ARBA" id="ARBA00023002"/>
    </source>
</evidence>
<protein>
    <submittedName>
        <fullName evidence="4">Nitroreductase. Oxidoreductase activity</fullName>
    </submittedName>
</protein>
<name>A0A1S7LGB2_MAGMO</name>
<dbReference type="SUPFAM" id="SSF55469">
    <property type="entry name" value="FMN-dependent nitroreductase-like"/>
    <property type="match status" value="1"/>
</dbReference>
<evidence type="ECO:0000256" key="1">
    <source>
        <dbReference type="ARBA" id="ARBA00007118"/>
    </source>
</evidence>
<gene>
    <name evidence="4" type="ORF">MAGMO_0935</name>
</gene>
<organism evidence="4">
    <name type="scientific">Magnetococcus massalia (strain MO-1)</name>
    <dbReference type="NCBI Taxonomy" id="451514"/>
    <lineage>
        <taxon>Bacteria</taxon>
        <taxon>Pseudomonadati</taxon>
        <taxon>Pseudomonadota</taxon>
        <taxon>Magnetococcia</taxon>
        <taxon>Magnetococcales</taxon>
        <taxon>Magnetococcaceae</taxon>
        <taxon>Magnetococcus</taxon>
    </lineage>
</organism>
<dbReference type="EMBL" id="LO017727">
    <property type="protein sequence ID" value="CRH05134.1"/>
    <property type="molecule type" value="Genomic_DNA"/>
</dbReference>
<keyword evidence="2" id="KW-0560">Oxidoreductase</keyword>
<dbReference type="PANTHER" id="PTHR43673">
    <property type="entry name" value="NAD(P)H NITROREDUCTASE YDGI-RELATED"/>
    <property type="match status" value="1"/>
</dbReference>
<dbReference type="InterPro" id="IPR029479">
    <property type="entry name" value="Nitroreductase"/>
</dbReference>
<dbReference type="InterPro" id="IPR000415">
    <property type="entry name" value="Nitroreductase-like"/>
</dbReference>
<dbReference type="PANTHER" id="PTHR43673:SF12">
    <property type="entry name" value="PROTEIN DRGA"/>
    <property type="match status" value="1"/>
</dbReference>
<dbReference type="AlphaFoldDB" id="A0A1S7LGB2"/>
<evidence type="ECO:0000313" key="4">
    <source>
        <dbReference type="EMBL" id="CRH05134.1"/>
    </source>
</evidence>
<sequence>MEVLEAIEARRSIKAFDPSYTMSADDIQALMRLTLLSPTAFNIQHWRFVLVQEQEKREEICRLAWGQAQMTEASLLIVLCADLNAWEKEPARYWRHAPQEVQGYLLPAIERFYQNNPEVQRDEAFRSMGIASQTIMLAAKGMGLDSCPMAGFDYPAVAELINLPEDHVLGLIVTVGKALQPARPRGGEIRYDEAVIHNHFKD</sequence>